<dbReference type="OrthoDB" id="9804309at2"/>
<keyword evidence="1" id="KW-0479">Metal-binding</keyword>
<accession>A0A4P8L2Z4</accession>
<dbReference type="InterPro" id="IPR003814">
    <property type="entry name" value="FmdEsu_dom"/>
</dbReference>
<gene>
    <name evidence="6" type="ORF">FDQ92_08585</name>
</gene>
<dbReference type="KEGG" id="dax:FDQ92_08585"/>
<evidence type="ECO:0000256" key="1">
    <source>
        <dbReference type="ARBA" id="ARBA00022723"/>
    </source>
</evidence>
<feature type="domain" description="Zinc finger DksA/TraR C4-type" evidence="4">
    <location>
        <begin position="171"/>
        <end position="199"/>
    </location>
</feature>
<dbReference type="Pfam" id="PF02663">
    <property type="entry name" value="FmdE"/>
    <property type="match status" value="1"/>
</dbReference>
<dbReference type="RefSeq" id="WP_137424190.1">
    <property type="nucleotide sequence ID" value="NZ_CP040098.1"/>
</dbReference>
<dbReference type="InterPro" id="IPR026328">
    <property type="entry name" value="FmdE"/>
</dbReference>
<dbReference type="InterPro" id="IPR000962">
    <property type="entry name" value="Znf_DskA_TraR"/>
</dbReference>
<dbReference type="PANTHER" id="PTHR39418:SF1">
    <property type="entry name" value="DEHYDROGENASE"/>
    <property type="match status" value="1"/>
</dbReference>
<dbReference type="PANTHER" id="PTHR39418">
    <property type="entry name" value="DEHYDROGENASE-RELATED"/>
    <property type="match status" value="1"/>
</dbReference>
<dbReference type="Gene3D" id="3.30.1330.130">
    <property type="match status" value="1"/>
</dbReference>
<dbReference type="InterPro" id="IPR053194">
    <property type="entry name" value="tRNA_methyltr_O"/>
</dbReference>
<dbReference type="GO" id="GO:0008270">
    <property type="term" value="F:zinc ion binding"/>
    <property type="evidence" value="ECO:0007669"/>
    <property type="project" value="UniProtKB-KW"/>
</dbReference>
<dbReference type="PIRSF" id="PIRSF006578">
    <property type="entry name" value="FwdE"/>
    <property type="match status" value="1"/>
</dbReference>
<evidence type="ECO:0000259" key="4">
    <source>
        <dbReference type="Pfam" id="PF01258"/>
    </source>
</evidence>
<evidence type="ECO:0000256" key="3">
    <source>
        <dbReference type="ARBA" id="ARBA00022833"/>
    </source>
</evidence>
<reference evidence="6 7" key="1">
    <citation type="submission" date="2019-05" db="EMBL/GenBank/DDBJ databases">
        <title>The Complete Genome Sequence of the n-alkane-degrading Desulfoglaeba alkanexedens ALDC reveals multiple alkylsuccinate synthase gene clusters.</title>
        <authorList>
            <person name="Callaghan A.V."/>
            <person name="Davidova I.A."/>
            <person name="Duncan K.E."/>
            <person name="Morris B."/>
            <person name="McInerney M.J."/>
        </authorList>
    </citation>
    <scope>NUCLEOTIDE SEQUENCE [LARGE SCALE GENOMIC DNA]</scope>
    <source>
        <strain evidence="6 7">ALDC</strain>
    </source>
</reference>
<organism evidence="6 7">
    <name type="scientific">Desulfoglaeba alkanexedens ALDC</name>
    <dbReference type="NCBI Taxonomy" id="980445"/>
    <lineage>
        <taxon>Bacteria</taxon>
        <taxon>Pseudomonadati</taxon>
        <taxon>Thermodesulfobacteriota</taxon>
        <taxon>Syntrophobacteria</taxon>
        <taxon>Syntrophobacterales</taxon>
        <taxon>Syntrophobacteraceae</taxon>
        <taxon>Desulfoglaeba</taxon>
    </lineage>
</organism>
<sequence>MAAQEIMEREDFRGCVRFHGHVCPGLSLGYRAAHAAMDWLKANRAEDEELVAIVETDACAADAVQVLTGCTFGKGNFVFKDYGKMALTLMSRDSGKGVRVSLKPGAFAPDSEHMALLQKLIRGEATEEERERFNSLHFKRSCDVLEAPLEALFSVRAVETEVPDKARIESSEPCERCGEPTMVSKLVSVDGRRLCRGCAAN</sequence>
<proteinExistence type="predicted"/>
<feature type="domain" description="Formylmethanofuran dehydrogenase subunit E" evidence="5">
    <location>
        <begin position="18"/>
        <end position="154"/>
    </location>
</feature>
<protein>
    <submittedName>
        <fullName evidence="6">Formylmethanofuran dehydrogenase</fullName>
    </submittedName>
</protein>
<name>A0A4P8L2Z4_9BACT</name>
<keyword evidence="2" id="KW-0863">Zinc-finger</keyword>
<dbReference type="AlphaFoldDB" id="A0A4P8L2Z4"/>
<dbReference type="SUPFAM" id="SSF143555">
    <property type="entry name" value="FwdE-like"/>
    <property type="match status" value="1"/>
</dbReference>
<evidence type="ECO:0000313" key="7">
    <source>
        <dbReference type="Proteomes" id="UP000298602"/>
    </source>
</evidence>
<evidence type="ECO:0000313" key="6">
    <source>
        <dbReference type="EMBL" id="QCQ22210.1"/>
    </source>
</evidence>
<keyword evidence="3" id="KW-0862">Zinc</keyword>
<reference evidence="6 7" key="2">
    <citation type="submission" date="2019-05" db="EMBL/GenBank/DDBJ databases">
        <authorList>
            <person name="Suflita J.M."/>
            <person name="Marks C.R."/>
        </authorList>
    </citation>
    <scope>NUCLEOTIDE SEQUENCE [LARGE SCALE GENOMIC DNA]</scope>
    <source>
        <strain evidence="6 7">ALDC</strain>
    </source>
</reference>
<dbReference type="EMBL" id="CP040098">
    <property type="protein sequence ID" value="QCQ22210.1"/>
    <property type="molecule type" value="Genomic_DNA"/>
</dbReference>
<dbReference type="Pfam" id="PF01258">
    <property type="entry name" value="zf-dskA_traR"/>
    <property type="match status" value="1"/>
</dbReference>
<evidence type="ECO:0000259" key="5">
    <source>
        <dbReference type="Pfam" id="PF02663"/>
    </source>
</evidence>
<keyword evidence="7" id="KW-1185">Reference proteome</keyword>
<dbReference type="Proteomes" id="UP000298602">
    <property type="component" value="Chromosome"/>
</dbReference>
<evidence type="ECO:0000256" key="2">
    <source>
        <dbReference type="ARBA" id="ARBA00022771"/>
    </source>
</evidence>